<feature type="binding site" evidence="6">
    <location>
        <position position="409"/>
    </location>
    <ligand>
        <name>[4Fe-4S] cluster</name>
        <dbReference type="ChEBI" id="CHEBI:49883"/>
        <note>4Fe-4S-S-AdoMet</note>
    </ligand>
</feature>
<evidence type="ECO:0000256" key="7">
    <source>
        <dbReference type="SAM" id="MobiDB-lite"/>
    </source>
</evidence>
<keyword evidence="3 6" id="KW-0479">Metal-binding</keyword>
<feature type="binding site" evidence="6">
    <location>
        <position position="406"/>
    </location>
    <ligand>
        <name>[4Fe-4S] cluster</name>
        <dbReference type="ChEBI" id="CHEBI:49883"/>
        <note>4Fe-4S-S-AdoMet</note>
    </ligand>
</feature>
<feature type="region of interest" description="Disordered" evidence="7">
    <location>
        <begin position="708"/>
        <end position="759"/>
    </location>
</feature>
<keyword evidence="4 6" id="KW-0408">Iron</keyword>
<dbReference type="SMART" id="SM00729">
    <property type="entry name" value="Elp3"/>
    <property type="match status" value="1"/>
</dbReference>
<dbReference type="OrthoDB" id="9803479at2"/>
<dbReference type="InterPro" id="IPR013704">
    <property type="entry name" value="UPF0313_N"/>
</dbReference>
<evidence type="ECO:0000256" key="1">
    <source>
        <dbReference type="ARBA" id="ARBA00022485"/>
    </source>
</evidence>
<comment type="caution">
    <text evidence="9">The sequence shown here is derived from an EMBL/GenBank/DDBJ whole genome shotgun (WGS) entry which is preliminary data.</text>
</comment>
<dbReference type="PROSITE" id="PS01278">
    <property type="entry name" value="MTTASE_RADICAL"/>
    <property type="match status" value="1"/>
</dbReference>
<dbReference type="EMBL" id="SHKX01000013">
    <property type="protein sequence ID" value="RZU38317.1"/>
    <property type="molecule type" value="Genomic_DNA"/>
</dbReference>
<accession>A0A4Q7YL84</accession>
<evidence type="ECO:0000256" key="6">
    <source>
        <dbReference type="HAMAP-Rule" id="MF_01251"/>
    </source>
</evidence>
<dbReference type="InterPro" id="IPR020612">
    <property type="entry name" value="Methylthiotransferase_CS"/>
</dbReference>
<dbReference type="Pfam" id="PF04055">
    <property type="entry name" value="Radical_SAM"/>
    <property type="match status" value="1"/>
</dbReference>
<gene>
    <name evidence="9" type="ORF">EV700_2247</name>
</gene>
<dbReference type="InterPro" id="IPR007197">
    <property type="entry name" value="rSAM"/>
</dbReference>
<evidence type="ECO:0000256" key="4">
    <source>
        <dbReference type="ARBA" id="ARBA00023004"/>
    </source>
</evidence>
<dbReference type="PROSITE" id="PS51918">
    <property type="entry name" value="RADICAL_SAM"/>
    <property type="match status" value="1"/>
</dbReference>
<dbReference type="InterPro" id="IPR058240">
    <property type="entry name" value="rSAM_sf"/>
</dbReference>
<comment type="cofactor">
    <cofactor evidence="6">
        <name>[4Fe-4S] cluster</name>
        <dbReference type="ChEBI" id="CHEBI:49883"/>
    </cofactor>
    <text evidence="6">Binds 1 [4Fe-4S] cluster. The cluster is coordinated with 3 cysteines and an exchangeable S-adenosyl-L-methionine.</text>
</comment>
<dbReference type="Pfam" id="PF08497">
    <property type="entry name" value="Radical_SAM_N"/>
    <property type="match status" value="1"/>
</dbReference>
<dbReference type="HAMAP" id="MF_01251">
    <property type="entry name" value="UPF0313"/>
    <property type="match status" value="1"/>
</dbReference>
<keyword evidence="2 6" id="KW-0949">S-adenosyl-L-methionine</keyword>
<evidence type="ECO:0000256" key="3">
    <source>
        <dbReference type="ARBA" id="ARBA00022723"/>
    </source>
</evidence>
<dbReference type="PANTHER" id="PTHR32331:SF0">
    <property type="entry name" value="UPF0313 PROTEIN YGIQ"/>
    <property type="match status" value="1"/>
</dbReference>
<organism evidence="9 10">
    <name type="scientific">Fluviicoccus keumensis</name>
    <dbReference type="NCBI Taxonomy" id="1435465"/>
    <lineage>
        <taxon>Bacteria</taxon>
        <taxon>Pseudomonadati</taxon>
        <taxon>Pseudomonadota</taxon>
        <taxon>Gammaproteobacteria</taxon>
        <taxon>Moraxellales</taxon>
        <taxon>Moraxellaceae</taxon>
        <taxon>Fluviicoccus</taxon>
    </lineage>
</organism>
<dbReference type="Proteomes" id="UP000292423">
    <property type="component" value="Unassembled WGS sequence"/>
</dbReference>
<dbReference type="SFLD" id="SFLDG01069">
    <property type="entry name" value="UPF0313"/>
    <property type="match status" value="1"/>
</dbReference>
<evidence type="ECO:0000256" key="2">
    <source>
        <dbReference type="ARBA" id="ARBA00022691"/>
    </source>
</evidence>
<keyword evidence="5 6" id="KW-0411">Iron-sulfur</keyword>
<dbReference type="InterPro" id="IPR006638">
    <property type="entry name" value="Elp3/MiaA/NifB-like_rSAM"/>
</dbReference>
<protein>
    <submittedName>
        <fullName evidence="9">Putative radical SAM protein YgiQ</fullName>
    </submittedName>
</protein>
<proteinExistence type="inferred from homology"/>
<feature type="domain" description="Radical SAM core" evidence="8">
    <location>
        <begin position="388"/>
        <end position="656"/>
    </location>
</feature>
<comment type="similarity">
    <text evidence="6">Belongs to the UPF0313 family.</text>
</comment>
<dbReference type="GO" id="GO:0005506">
    <property type="term" value="F:iron ion binding"/>
    <property type="evidence" value="ECO:0007669"/>
    <property type="project" value="UniProtKB-UniRule"/>
</dbReference>
<dbReference type="Gene3D" id="3.80.30.20">
    <property type="entry name" value="tm_1862 like domain"/>
    <property type="match status" value="1"/>
</dbReference>
<dbReference type="Pfam" id="PF11842">
    <property type="entry name" value="DUF3362"/>
    <property type="match status" value="1"/>
</dbReference>
<dbReference type="InterPro" id="IPR024560">
    <property type="entry name" value="UPF0313_C"/>
</dbReference>
<evidence type="ECO:0000313" key="10">
    <source>
        <dbReference type="Proteomes" id="UP000292423"/>
    </source>
</evidence>
<dbReference type="NCBIfam" id="TIGR03904">
    <property type="entry name" value="SAM_YgiQ"/>
    <property type="match status" value="1"/>
</dbReference>
<feature type="compositionally biased region" description="Polar residues" evidence="7">
    <location>
        <begin position="711"/>
        <end position="720"/>
    </location>
</feature>
<feature type="binding site" evidence="6">
    <location>
        <position position="402"/>
    </location>
    <ligand>
        <name>[4Fe-4S] cluster</name>
        <dbReference type="ChEBI" id="CHEBI:49883"/>
        <note>4Fe-4S-S-AdoMet</note>
    </ligand>
</feature>
<keyword evidence="1 6" id="KW-0004">4Fe-4S</keyword>
<reference evidence="9 10" key="1">
    <citation type="submission" date="2019-02" db="EMBL/GenBank/DDBJ databases">
        <title>Genomic Encyclopedia of Type Strains, Phase IV (KMG-IV): sequencing the most valuable type-strain genomes for metagenomic binning, comparative biology and taxonomic classification.</title>
        <authorList>
            <person name="Goeker M."/>
        </authorList>
    </citation>
    <scope>NUCLEOTIDE SEQUENCE [LARGE SCALE GENOMIC DNA]</scope>
    <source>
        <strain evidence="9 10">DSM 105135</strain>
    </source>
</reference>
<dbReference type="AlphaFoldDB" id="A0A4Q7YL84"/>
<dbReference type="PANTHER" id="PTHR32331">
    <property type="entry name" value="UPF0313 PROTEIN YGIQ"/>
    <property type="match status" value="1"/>
</dbReference>
<sequence length="759" mass="84869">MSAVRPAAPASSSPTPLFGHDKYWAECFGNAPFLPMSRAEMDQLGWDACDIIIVTGDAYVDHPSFGMAIIGRLLEAQGFRVGIIAQPDWNSAEPFKALGEPTLFFGVAAGNMDSMINRYTADRKIRSDDAYSPGGEGGRRPDRCSIVYAQRTREAYPHVPIVMGGIEASLRRIAHYDYWQDKVRRSLLLDAKADILVYGNAERAIVEVAHRLAKGENIRDITDLRGTAFLRRDTPEGWFELESTDVDHPGRVDPIINPYVNTQDTASCEVEKQKADASPVTVDGVQIVTLRPGNAMKHRLPPRDKTVIRLPSFEQVRSDPVYYAHANRVLHLETNPGNARALVQRHGDQEVWINPPPIPLSTEEMDYVFDLPYARVPHPAYGDARIPAYEMIRFSVNIMRGCFGGCTFCSITEHEGRIIQNRSEDSIIREIEQMRGVPGFTGIVSDLGGPTANMYRLACKSPKIEAACRKPSCVYPDICDNLGTDHSHLVELYRRARKLPGVKKILIGSGLRYDLAVRSPEYVRELVTHHVGGYLKIAPEHTEGGPLSKMMKPGIGAYDRFKQMFDRFSKEAGKEQYLIPYFIAAHPGTTDFDMMNLAVWLKKNGFRADQVQTFYPSPMATATAMYHSGKNPLRKVTRDSETVDIVKGDRRRRLHKAFLRYHDPNNWPLLREALKAMGRADLIGNGKHHLIPTYQPATDGTYQTARKKNSSVEQGKSQKVTAKKGRVLTQHTGLPPRETGAGKTAPAVPKRPVKKRTSR</sequence>
<dbReference type="SFLD" id="SFLDG01082">
    <property type="entry name" value="B12-binding_domain_containing"/>
    <property type="match status" value="1"/>
</dbReference>
<dbReference type="GO" id="GO:0051539">
    <property type="term" value="F:4 iron, 4 sulfur cluster binding"/>
    <property type="evidence" value="ECO:0007669"/>
    <property type="project" value="UniProtKB-KW"/>
</dbReference>
<name>A0A4Q7YL84_9GAMM</name>
<dbReference type="RefSeq" id="WP_130413788.1">
    <property type="nucleotide sequence ID" value="NZ_SHKX01000013.1"/>
</dbReference>
<dbReference type="SFLD" id="SFLDS00029">
    <property type="entry name" value="Radical_SAM"/>
    <property type="match status" value="1"/>
</dbReference>
<dbReference type="GO" id="GO:0003824">
    <property type="term" value="F:catalytic activity"/>
    <property type="evidence" value="ECO:0007669"/>
    <property type="project" value="InterPro"/>
</dbReference>
<evidence type="ECO:0000256" key="5">
    <source>
        <dbReference type="ARBA" id="ARBA00023014"/>
    </source>
</evidence>
<dbReference type="InterPro" id="IPR023404">
    <property type="entry name" value="rSAM_horseshoe"/>
</dbReference>
<dbReference type="InterPro" id="IPR022946">
    <property type="entry name" value="UPF0313"/>
</dbReference>
<keyword evidence="10" id="KW-1185">Reference proteome</keyword>
<evidence type="ECO:0000259" key="8">
    <source>
        <dbReference type="PROSITE" id="PS51918"/>
    </source>
</evidence>
<dbReference type="SUPFAM" id="SSF102114">
    <property type="entry name" value="Radical SAM enzymes"/>
    <property type="match status" value="1"/>
</dbReference>
<evidence type="ECO:0000313" key="9">
    <source>
        <dbReference type="EMBL" id="RZU38317.1"/>
    </source>
</evidence>